<sequence>MKAFITYLIASGTGLMLFYLIDRYLLQRNTMYSWHRGFYLLAYMGCALLPLAGLLLPDRISVAEVLKIPGFLLDELVFVQHPANGVSSAAKLTTFSVTDILFYIWLTGSVYCLCVTSIKLFRLYNTVKDSTVVKDPNGTVAYYIMPEGNTPFSFLRRIYLPLDMTDKPIFKNVLVHETAHIKSLHSLDLLLCLPVMLLQWWNPFAHLLLRNMRNNHEFLADRSVLCNGADRKKYQYELLSVSMDATAGYLCCNYQSNNLKKRIMMMNTEKKSSLKLSILRYFTAVLPLFLLLAGSNLLKAGVSSPSLRTESDKPAPVIRQDSTKQVFNYCKVRPSFPAGNNALYQFLAQNIRYPKIAIDNRVEGKIFLSFIVEKDGSLSDIQVLKGNYRRLEEKDLKTDKTTQKVSPETIKQAEKELNTEAIRVVKSMPKWEPGKDADGKPVRVEFRLPINFKLQ</sequence>
<dbReference type="GO" id="GO:0098797">
    <property type="term" value="C:plasma membrane protein complex"/>
    <property type="evidence" value="ECO:0007669"/>
    <property type="project" value="TreeGrafter"/>
</dbReference>
<dbReference type="Gene3D" id="3.30.1150.10">
    <property type="match status" value="1"/>
</dbReference>
<proteinExistence type="predicted"/>
<evidence type="ECO:0000313" key="3">
    <source>
        <dbReference type="EMBL" id="SUB78640.1"/>
    </source>
</evidence>
<feature type="transmembrane region" description="Helical" evidence="1">
    <location>
        <begin position="38"/>
        <end position="56"/>
    </location>
</feature>
<dbReference type="InterPro" id="IPR008756">
    <property type="entry name" value="Peptidase_M56"/>
</dbReference>
<dbReference type="Proteomes" id="UP000254263">
    <property type="component" value="Unassembled WGS sequence"/>
</dbReference>
<dbReference type="InterPro" id="IPR037682">
    <property type="entry name" value="TonB_C"/>
</dbReference>
<keyword evidence="1" id="KW-1133">Transmembrane helix</keyword>
<evidence type="ECO:0000313" key="4">
    <source>
        <dbReference type="Proteomes" id="UP000254263"/>
    </source>
</evidence>
<dbReference type="PANTHER" id="PTHR33446:SF2">
    <property type="entry name" value="PROTEIN TONB"/>
    <property type="match status" value="1"/>
</dbReference>
<dbReference type="Pfam" id="PF05569">
    <property type="entry name" value="Peptidase_M56"/>
    <property type="match status" value="1"/>
</dbReference>
<reference evidence="3 4" key="1">
    <citation type="submission" date="2018-06" db="EMBL/GenBank/DDBJ databases">
        <authorList>
            <consortium name="Pathogen Informatics"/>
            <person name="Doyle S."/>
        </authorList>
    </citation>
    <scope>NUCLEOTIDE SEQUENCE [LARGE SCALE GENOMIC DNA]</scope>
    <source>
        <strain evidence="3 4">NCTC13100</strain>
    </source>
</reference>
<feature type="transmembrane region" description="Helical" evidence="1">
    <location>
        <begin position="278"/>
        <end position="298"/>
    </location>
</feature>
<dbReference type="SUPFAM" id="SSF74653">
    <property type="entry name" value="TolA/TonB C-terminal domain"/>
    <property type="match status" value="1"/>
</dbReference>
<feature type="transmembrane region" description="Helical" evidence="1">
    <location>
        <begin position="100"/>
        <end position="121"/>
    </location>
</feature>
<feature type="domain" description="TonB C-terminal" evidence="2">
    <location>
        <begin position="338"/>
        <end position="455"/>
    </location>
</feature>
<accession>A0A379DJT2</accession>
<dbReference type="GO" id="GO:0055085">
    <property type="term" value="P:transmembrane transport"/>
    <property type="evidence" value="ECO:0007669"/>
    <property type="project" value="InterPro"/>
</dbReference>
<organism evidence="3 4">
    <name type="scientific">Porphyromonas macacae</name>
    <dbReference type="NCBI Taxonomy" id="28115"/>
    <lineage>
        <taxon>Bacteria</taxon>
        <taxon>Pseudomonadati</taxon>
        <taxon>Bacteroidota</taxon>
        <taxon>Bacteroidia</taxon>
        <taxon>Bacteroidales</taxon>
        <taxon>Porphyromonadaceae</taxon>
        <taxon>Porphyromonas</taxon>
    </lineage>
</organism>
<evidence type="ECO:0000259" key="2">
    <source>
        <dbReference type="PROSITE" id="PS52015"/>
    </source>
</evidence>
<dbReference type="Pfam" id="PF03544">
    <property type="entry name" value="TonB_C"/>
    <property type="match status" value="2"/>
</dbReference>
<evidence type="ECO:0000256" key="1">
    <source>
        <dbReference type="SAM" id="Phobius"/>
    </source>
</evidence>
<dbReference type="GO" id="GO:0031992">
    <property type="term" value="F:energy transducer activity"/>
    <property type="evidence" value="ECO:0007669"/>
    <property type="project" value="TreeGrafter"/>
</dbReference>
<feature type="transmembrane region" description="Helical" evidence="1">
    <location>
        <begin position="6"/>
        <end position="26"/>
    </location>
</feature>
<dbReference type="EMBL" id="UGTI01000001">
    <property type="protein sequence ID" value="SUB78640.1"/>
    <property type="molecule type" value="Genomic_DNA"/>
</dbReference>
<dbReference type="PANTHER" id="PTHR33446">
    <property type="entry name" value="PROTEIN TONB-RELATED"/>
    <property type="match status" value="1"/>
</dbReference>
<gene>
    <name evidence="3" type="ORF">NCTC13100_01822</name>
</gene>
<dbReference type="RefSeq" id="WP_018359954.1">
    <property type="nucleotide sequence ID" value="NZ_UGTI01000001.1"/>
</dbReference>
<keyword evidence="1" id="KW-0472">Membrane</keyword>
<dbReference type="PROSITE" id="PS52015">
    <property type="entry name" value="TONB_CTD"/>
    <property type="match status" value="1"/>
</dbReference>
<dbReference type="InterPro" id="IPR051045">
    <property type="entry name" value="TonB-dependent_transducer"/>
</dbReference>
<name>A0A379DJT2_9PORP</name>
<keyword evidence="1" id="KW-0812">Transmembrane</keyword>
<dbReference type="AlphaFoldDB" id="A0A379DJT2"/>
<protein>
    <submittedName>
        <fullName evidence="3">Antirepressor regulating drug resistance, predicted signal transduction N-terminal membrane component</fullName>
    </submittedName>
</protein>